<accession>A0A9W4UX19</accession>
<gene>
    <name evidence="1" type="ORF">PDIGIT_LOCUS15138</name>
</gene>
<comment type="caution">
    <text evidence="1">The sequence shown here is derived from an EMBL/GenBank/DDBJ whole genome shotgun (WGS) entry which is preliminary data.</text>
</comment>
<organism evidence="1 2">
    <name type="scientific">Periconia digitata</name>
    <dbReference type="NCBI Taxonomy" id="1303443"/>
    <lineage>
        <taxon>Eukaryota</taxon>
        <taxon>Fungi</taxon>
        <taxon>Dikarya</taxon>
        <taxon>Ascomycota</taxon>
        <taxon>Pezizomycotina</taxon>
        <taxon>Dothideomycetes</taxon>
        <taxon>Pleosporomycetidae</taxon>
        <taxon>Pleosporales</taxon>
        <taxon>Massarineae</taxon>
        <taxon>Periconiaceae</taxon>
        <taxon>Periconia</taxon>
    </lineage>
</organism>
<dbReference type="AlphaFoldDB" id="A0A9W4UX19"/>
<sequence>MFSISPFVYSSRCLDCTVSGLESDALGSHSFRPSRPFLMEPAVDQPIDIQFVRCAC</sequence>
<dbReference type="Proteomes" id="UP001152607">
    <property type="component" value="Unassembled WGS sequence"/>
</dbReference>
<evidence type="ECO:0000313" key="2">
    <source>
        <dbReference type="Proteomes" id="UP001152607"/>
    </source>
</evidence>
<evidence type="ECO:0000313" key="1">
    <source>
        <dbReference type="EMBL" id="CAI6341938.1"/>
    </source>
</evidence>
<proteinExistence type="predicted"/>
<dbReference type="EMBL" id="CAOQHR010000012">
    <property type="protein sequence ID" value="CAI6341938.1"/>
    <property type="molecule type" value="Genomic_DNA"/>
</dbReference>
<name>A0A9W4UX19_9PLEO</name>
<protein>
    <submittedName>
        <fullName evidence="1">Uncharacterized protein</fullName>
    </submittedName>
</protein>
<reference evidence="1" key="1">
    <citation type="submission" date="2023-01" db="EMBL/GenBank/DDBJ databases">
        <authorList>
            <person name="Van Ghelder C."/>
            <person name="Rancurel C."/>
        </authorList>
    </citation>
    <scope>NUCLEOTIDE SEQUENCE</scope>
    <source>
        <strain evidence="1">CNCM I-4278</strain>
    </source>
</reference>
<keyword evidence="2" id="KW-1185">Reference proteome</keyword>